<comment type="caution">
    <text evidence="1">The sequence shown here is derived from an EMBL/GenBank/DDBJ whole genome shotgun (WGS) entry which is preliminary data.</text>
</comment>
<keyword evidence="2" id="KW-1185">Reference proteome</keyword>
<dbReference type="EMBL" id="JBHRXI010000017">
    <property type="protein sequence ID" value="MFC3615761.1"/>
    <property type="molecule type" value="Genomic_DNA"/>
</dbReference>
<proteinExistence type="predicted"/>
<dbReference type="InterPro" id="IPR025961">
    <property type="entry name" value="Metal_resist"/>
</dbReference>
<gene>
    <name evidence="1" type="ORF">ACFORG_18555</name>
</gene>
<dbReference type="Pfam" id="PF13801">
    <property type="entry name" value="Metal_resist"/>
    <property type="match status" value="1"/>
</dbReference>
<accession>A0ABV7TL74</accession>
<evidence type="ECO:0000313" key="1">
    <source>
        <dbReference type="EMBL" id="MFC3615761.1"/>
    </source>
</evidence>
<sequence length="142" mass="15644">MRLLLGVSLAANLAVAGVAVGALLRHGGPDRHGPPRSLGVVLYRALPEDDRRALRAENRDQRGERRLEQADALETMLGALRNEPFDPAPIMVVLQEQGEATRARHLDVQQRVVALIAEMPGPERAAFADRIEDLANRHKPRN</sequence>
<reference evidence="2" key="1">
    <citation type="journal article" date="2019" name="Int. J. Syst. Evol. Microbiol.">
        <title>The Global Catalogue of Microorganisms (GCM) 10K type strain sequencing project: providing services to taxonomists for standard genome sequencing and annotation.</title>
        <authorList>
            <consortium name="The Broad Institute Genomics Platform"/>
            <consortium name="The Broad Institute Genome Sequencing Center for Infectious Disease"/>
            <person name="Wu L."/>
            <person name="Ma J."/>
        </authorList>
    </citation>
    <scope>NUCLEOTIDE SEQUENCE [LARGE SCALE GENOMIC DNA]</scope>
    <source>
        <strain evidence="2">KCTC 42911</strain>
    </source>
</reference>
<evidence type="ECO:0000313" key="2">
    <source>
        <dbReference type="Proteomes" id="UP001595629"/>
    </source>
</evidence>
<dbReference type="Proteomes" id="UP001595629">
    <property type="component" value="Unassembled WGS sequence"/>
</dbReference>
<organism evidence="1 2">
    <name type="scientific">Lutimaribacter marinistellae</name>
    <dbReference type="NCBI Taxonomy" id="1820329"/>
    <lineage>
        <taxon>Bacteria</taxon>
        <taxon>Pseudomonadati</taxon>
        <taxon>Pseudomonadota</taxon>
        <taxon>Alphaproteobacteria</taxon>
        <taxon>Rhodobacterales</taxon>
        <taxon>Roseobacteraceae</taxon>
        <taxon>Lutimaribacter</taxon>
    </lineage>
</organism>
<dbReference type="RefSeq" id="WP_386737030.1">
    <property type="nucleotide sequence ID" value="NZ_JBHRXI010000017.1"/>
</dbReference>
<protein>
    <submittedName>
        <fullName evidence="1">Periplasmic heavy metal sensor</fullName>
    </submittedName>
</protein>
<name>A0ABV7TL74_9RHOB</name>